<reference evidence="1 2" key="1">
    <citation type="journal article" date="2011" name="EMBO J.">
        <title>Structural diversity of bacterial flagellar motors.</title>
        <authorList>
            <person name="Chen S."/>
            <person name="Beeby M."/>
            <person name="Murphy G.E."/>
            <person name="Leadbetter J.R."/>
            <person name="Hendrixson D.R."/>
            <person name="Briegel A."/>
            <person name="Li Z."/>
            <person name="Shi J."/>
            <person name="Tocheva E.I."/>
            <person name="Muller A."/>
            <person name="Dobro M.J."/>
            <person name="Jensen G.J."/>
        </authorList>
    </citation>
    <scope>NUCLEOTIDE SEQUENCE [LARGE SCALE GENOMIC DNA]</scope>
    <source>
        <strain evidence="1 2">DSM 6540</strain>
    </source>
</reference>
<evidence type="ECO:0000313" key="1">
    <source>
        <dbReference type="EMBL" id="EGO65398.1"/>
    </source>
</evidence>
<organism evidence="1 2">
    <name type="scientific">Acetonema longum DSM 6540</name>
    <dbReference type="NCBI Taxonomy" id="1009370"/>
    <lineage>
        <taxon>Bacteria</taxon>
        <taxon>Bacillati</taxon>
        <taxon>Bacillota</taxon>
        <taxon>Negativicutes</taxon>
        <taxon>Acetonemataceae</taxon>
        <taxon>Acetonema</taxon>
    </lineage>
</organism>
<dbReference type="Proteomes" id="UP000003240">
    <property type="component" value="Unassembled WGS sequence"/>
</dbReference>
<sequence>MTLSETNGIAPIATAEQLPDILTAQHIADYLHISRRRVYELMDLNPGAGGIPNFSIGILAGWRKQILPSG</sequence>
<dbReference type="STRING" id="1009370.ALO_02251"/>
<gene>
    <name evidence="1" type="ORF">ALO_02251</name>
</gene>
<protein>
    <submittedName>
        <fullName evidence="1">Uncharacterized protein</fullName>
    </submittedName>
</protein>
<evidence type="ECO:0000313" key="2">
    <source>
        <dbReference type="Proteomes" id="UP000003240"/>
    </source>
</evidence>
<keyword evidence="2" id="KW-1185">Reference proteome</keyword>
<dbReference type="EMBL" id="AFGF01000017">
    <property type="protein sequence ID" value="EGO65398.1"/>
    <property type="molecule type" value="Genomic_DNA"/>
</dbReference>
<comment type="caution">
    <text evidence="1">The sequence shown here is derived from an EMBL/GenBank/DDBJ whole genome shotgun (WGS) entry which is preliminary data.</text>
</comment>
<accession>F7NEI7</accession>
<dbReference type="eggNOG" id="ENOG5033M1V">
    <property type="taxonomic scope" value="Bacteria"/>
</dbReference>
<dbReference type="AlphaFoldDB" id="F7NEI7"/>
<proteinExistence type="predicted"/>
<name>F7NEI7_9FIRM</name>